<dbReference type="AlphaFoldDB" id="A0A4Y8AVB7"/>
<dbReference type="InterPro" id="IPR007886">
    <property type="entry name" value="AlaDH/PNT_N"/>
</dbReference>
<dbReference type="OrthoDB" id="9804592at2"/>
<dbReference type="SMART" id="SM01003">
    <property type="entry name" value="AlaDh_PNT_N"/>
    <property type="match status" value="1"/>
</dbReference>
<dbReference type="CDD" id="cd12181">
    <property type="entry name" value="ceo_syn"/>
    <property type="match status" value="1"/>
</dbReference>
<dbReference type="Proteomes" id="UP000298517">
    <property type="component" value="Unassembled WGS sequence"/>
</dbReference>
<dbReference type="GO" id="GO:0005886">
    <property type="term" value="C:plasma membrane"/>
    <property type="evidence" value="ECO:0007669"/>
    <property type="project" value="TreeGrafter"/>
</dbReference>
<evidence type="ECO:0000259" key="3">
    <source>
        <dbReference type="SMART" id="SM01003"/>
    </source>
</evidence>
<reference evidence="4 5" key="1">
    <citation type="journal article" date="2011" name="J. Microbiol.">
        <title>Gramella jeungdoensis sp. nov., isolated from a solar saltern in Korea.</title>
        <authorList>
            <person name="Joung Y."/>
            <person name="Kim H."/>
            <person name="Jang T."/>
            <person name="Ahn T.S."/>
            <person name="Joh K."/>
        </authorList>
    </citation>
    <scope>NUCLEOTIDE SEQUENCE [LARGE SCALE GENOMIC DNA]</scope>
    <source>
        <strain evidence="4 5">KCTC 23123</strain>
    </source>
</reference>
<dbReference type="Pfam" id="PF05222">
    <property type="entry name" value="AlaDh_PNT_N"/>
    <property type="match status" value="1"/>
</dbReference>
<dbReference type="InterPro" id="IPR036291">
    <property type="entry name" value="NAD(P)-bd_dom_sf"/>
</dbReference>
<comment type="caution">
    <text evidence="4">The sequence shown here is derived from an EMBL/GenBank/DDBJ whole genome shotgun (WGS) entry which is preliminary data.</text>
</comment>
<dbReference type="InterPro" id="IPR046951">
    <property type="entry name" value="CEOS"/>
</dbReference>
<evidence type="ECO:0000259" key="2">
    <source>
        <dbReference type="SMART" id="SM01002"/>
    </source>
</evidence>
<feature type="domain" description="Alanine dehydrogenase/pyridine nucleotide transhydrogenase NAD(H)-binding" evidence="2">
    <location>
        <begin position="152"/>
        <end position="309"/>
    </location>
</feature>
<dbReference type="EMBL" id="SNQI01000002">
    <property type="protein sequence ID" value="TEW75296.1"/>
    <property type="molecule type" value="Genomic_DNA"/>
</dbReference>
<keyword evidence="5" id="KW-1185">Reference proteome</keyword>
<dbReference type="Gene3D" id="3.40.50.720">
    <property type="entry name" value="NAD(P)-binding Rossmann-like Domain"/>
    <property type="match status" value="2"/>
</dbReference>
<evidence type="ECO:0000313" key="4">
    <source>
        <dbReference type="EMBL" id="TEW75296.1"/>
    </source>
</evidence>
<dbReference type="PANTHER" id="PTHR42795">
    <property type="entry name" value="ALANINE DEHYDROGENASE"/>
    <property type="match status" value="1"/>
</dbReference>
<dbReference type="GO" id="GO:0000286">
    <property type="term" value="F:alanine dehydrogenase activity"/>
    <property type="evidence" value="ECO:0007669"/>
    <property type="project" value="TreeGrafter"/>
</dbReference>
<dbReference type="InterPro" id="IPR007698">
    <property type="entry name" value="AlaDH/PNT_NAD(H)-bd"/>
</dbReference>
<organism evidence="4 5">
    <name type="scientific">Gramella jeungdoensis</name>
    <dbReference type="NCBI Taxonomy" id="708091"/>
    <lineage>
        <taxon>Bacteria</taxon>
        <taxon>Pseudomonadati</taxon>
        <taxon>Bacteroidota</taxon>
        <taxon>Flavobacteriia</taxon>
        <taxon>Flavobacteriales</taxon>
        <taxon>Flavobacteriaceae</taxon>
        <taxon>Christiangramia</taxon>
    </lineage>
</organism>
<sequence length="380" mass="43018">MALLKMGVIGTSKKVDERRVPIHPDHIKRIPENIRKQLIFEKGYGKPFNISDEEISNQTGGIATRKELLSEIGSVIIAKPILSDLQELKANGILWGYPHCAQQMPISQTAIEKKLTLIAFEDMFVWNPNGQMGRHTFYKNNEMAGYCAVIHALKLKGIDGHYGNQRKVIIFSFGAVSRGAIYALKAHGFRDITICIQRPDHEVREEVLNVNYVRVRKGAINEPRLVLVEHDGSERPFSELISESEIIVNGTYQDTDNPFDFVIEEEKDSLKPGTLIIDVSCDEGMGFYFAKPTTFKNPMISINKIDYYAVDHTPSYYWESASRSISAALIVHIPSVINGRESWMQSKTIQNAINIDKGVIVKDTILRFQNREKAYPHLVI</sequence>
<accession>A0A4Y8AVB7</accession>
<dbReference type="RefSeq" id="WP_134247666.1">
    <property type="nucleotide sequence ID" value="NZ_SNQI01000002.1"/>
</dbReference>
<dbReference type="Pfam" id="PF01262">
    <property type="entry name" value="AlaDh_PNT_C"/>
    <property type="match status" value="1"/>
</dbReference>
<dbReference type="PANTHER" id="PTHR42795:SF1">
    <property type="entry name" value="ALANINE DEHYDROGENASE"/>
    <property type="match status" value="1"/>
</dbReference>
<name>A0A4Y8AVB7_9FLAO</name>
<protein>
    <submittedName>
        <fullName evidence="4">NAD(P) transhydrogenase subunit alpha</fullName>
    </submittedName>
</protein>
<evidence type="ECO:0000256" key="1">
    <source>
        <dbReference type="ARBA" id="ARBA00023002"/>
    </source>
</evidence>
<dbReference type="SUPFAM" id="SSF51735">
    <property type="entry name" value="NAD(P)-binding Rossmann-fold domains"/>
    <property type="match status" value="1"/>
</dbReference>
<gene>
    <name evidence="4" type="ORF">E2488_07205</name>
</gene>
<evidence type="ECO:0000313" key="5">
    <source>
        <dbReference type="Proteomes" id="UP000298517"/>
    </source>
</evidence>
<keyword evidence="1" id="KW-0560">Oxidoreductase</keyword>
<dbReference type="SMART" id="SM01002">
    <property type="entry name" value="AlaDh_PNT_C"/>
    <property type="match status" value="1"/>
</dbReference>
<feature type="domain" description="Alanine dehydrogenase/pyridine nucleotide transhydrogenase N-terminal" evidence="3">
    <location>
        <begin position="7"/>
        <end position="133"/>
    </location>
</feature>
<dbReference type="GO" id="GO:0006524">
    <property type="term" value="P:alanine catabolic process"/>
    <property type="evidence" value="ECO:0007669"/>
    <property type="project" value="TreeGrafter"/>
</dbReference>
<dbReference type="GO" id="GO:0047126">
    <property type="term" value="F:N5-(carboxyethyl)ornithine synthase activity"/>
    <property type="evidence" value="ECO:0007669"/>
    <property type="project" value="InterPro"/>
</dbReference>
<proteinExistence type="predicted"/>
<dbReference type="SUPFAM" id="SSF52283">
    <property type="entry name" value="Formate/glycerate dehydrogenase catalytic domain-like"/>
    <property type="match status" value="1"/>
</dbReference>